<name>A0A4Q7MRT0_9BACT</name>
<keyword evidence="1" id="KW-0812">Transmembrane</keyword>
<dbReference type="EMBL" id="SGXA01000002">
    <property type="protein sequence ID" value="RZS71307.1"/>
    <property type="molecule type" value="Genomic_DNA"/>
</dbReference>
<reference evidence="2 3" key="1">
    <citation type="submission" date="2019-02" db="EMBL/GenBank/DDBJ databases">
        <title>Genomic Encyclopedia of Type Strains, Phase IV (KMG-IV): sequencing the most valuable type-strain genomes for metagenomic binning, comparative biology and taxonomic classification.</title>
        <authorList>
            <person name="Goeker M."/>
        </authorList>
    </citation>
    <scope>NUCLEOTIDE SEQUENCE [LARGE SCALE GENOMIC DNA]</scope>
    <source>
        <strain evidence="2 3">DSM 18116</strain>
    </source>
</reference>
<protein>
    <submittedName>
        <fullName evidence="2">Uncharacterized protein</fullName>
    </submittedName>
</protein>
<comment type="caution">
    <text evidence="2">The sequence shown here is derived from an EMBL/GenBank/DDBJ whole genome shotgun (WGS) entry which is preliminary data.</text>
</comment>
<organism evidence="2 3">
    <name type="scientific">Pseudobacter ginsenosidimutans</name>
    <dbReference type="NCBI Taxonomy" id="661488"/>
    <lineage>
        <taxon>Bacteria</taxon>
        <taxon>Pseudomonadati</taxon>
        <taxon>Bacteroidota</taxon>
        <taxon>Chitinophagia</taxon>
        <taxon>Chitinophagales</taxon>
        <taxon>Chitinophagaceae</taxon>
        <taxon>Pseudobacter</taxon>
    </lineage>
</organism>
<keyword evidence="1" id="KW-0472">Membrane</keyword>
<evidence type="ECO:0000313" key="3">
    <source>
        <dbReference type="Proteomes" id="UP000293874"/>
    </source>
</evidence>
<accession>A0A4Q7MRT0</accession>
<keyword evidence="3" id="KW-1185">Reference proteome</keyword>
<evidence type="ECO:0000256" key="1">
    <source>
        <dbReference type="SAM" id="Phobius"/>
    </source>
</evidence>
<proteinExistence type="predicted"/>
<gene>
    <name evidence="2" type="ORF">EV199_3210</name>
</gene>
<feature type="transmembrane region" description="Helical" evidence="1">
    <location>
        <begin position="19"/>
        <end position="39"/>
    </location>
</feature>
<evidence type="ECO:0000313" key="2">
    <source>
        <dbReference type="EMBL" id="RZS71307.1"/>
    </source>
</evidence>
<sequence length="63" mass="7293">MIAQMTCTLITQTINIAEYLSHIGLLILTGLGFIVYFLYRFRSDCEKMKKMMLDLFNGQPLND</sequence>
<keyword evidence="1" id="KW-1133">Transmembrane helix</keyword>
<dbReference type="Proteomes" id="UP000293874">
    <property type="component" value="Unassembled WGS sequence"/>
</dbReference>
<dbReference type="AlphaFoldDB" id="A0A4Q7MRT0"/>